<dbReference type="InterPro" id="IPR013852">
    <property type="entry name" value="Transl_elong_P/YeiP_CS"/>
</dbReference>
<proteinExistence type="inferred from homology"/>
<sequence length="188" mass="20747">MPKANELKRGMVVDIDGVPYIVKNVEVKSPSSRGAATLYKIRFNNLQTKQKRDESLKGEDFFKEADCARVSVQYSYLDGDTFYFMNQEDYSQYGLNRDDIGDDVAFLVDGLEGITALLLDGNLIGIELPASVVMTVVDTAPGIKGASASARTKPATLTTGFEVQVPEYLEPGEEIRINTSTRKFMSRA</sequence>
<dbReference type="InterPro" id="IPR013185">
    <property type="entry name" value="Transl_elong_KOW-like"/>
</dbReference>
<evidence type="ECO:0000313" key="6">
    <source>
        <dbReference type="Proteomes" id="UP000196027"/>
    </source>
</evidence>
<dbReference type="GO" id="GO:0043043">
    <property type="term" value="P:peptide biosynthetic process"/>
    <property type="evidence" value="ECO:0007669"/>
    <property type="project" value="InterPro"/>
</dbReference>
<dbReference type="PANTHER" id="PTHR30053:SF14">
    <property type="entry name" value="TRANSLATION ELONGATION FACTOR KOW-LIKE DOMAIN-CONTAINING PROTEIN"/>
    <property type="match status" value="1"/>
</dbReference>
<dbReference type="KEGG" id="ome:OLMES_3805"/>
<dbReference type="HAMAP" id="MF_00646">
    <property type="entry name" value="EFP"/>
    <property type="match status" value="1"/>
</dbReference>
<dbReference type="InterPro" id="IPR015365">
    <property type="entry name" value="Elong-fact-P_C"/>
</dbReference>
<protein>
    <recommendedName>
        <fullName evidence="2">Elongation factor P-like protein</fullName>
    </recommendedName>
</protein>
<organism evidence="5 6">
    <name type="scientific">Oleiphilus messinensis</name>
    <dbReference type="NCBI Taxonomy" id="141451"/>
    <lineage>
        <taxon>Bacteria</taxon>
        <taxon>Pseudomonadati</taxon>
        <taxon>Pseudomonadota</taxon>
        <taxon>Gammaproteobacteria</taxon>
        <taxon>Oceanospirillales</taxon>
        <taxon>Oleiphilaceae</taxon>
        <taxon>Oleiphilus</taxon>
    </lineage>
</organism>
<dbReference type="Pfam" id="PF08207">
    <property type="entry name" value="EFP_N"/>
    <property type="match status" value="1"/>
</dbReference>
<dbReference type="GO" id="GO:0003746">
    <property type="term" value="F:translation elongation factor activity"/>
    <property type="evidence" value="ECO:0007669"/>
    <property type="project" value="UniProtKB-UniRule"/>
</dbReference>
<dbReference type="PIRSF" id="PIRSF005901">
    <property type="entry name" value="EF-P"/>
    <property type="match status" value="1"/>
</dbReference>
<feature type="domain" description="Translation elongation factor P/YeiP central" evidence="4">
    <location>
        <begin position="69"/>
        <end position="124"/>
    </location>
</feature>
<dbReference type="SMART" id="SM01185">
    <property type="entry name" value="EFP"/>
    <property type="match status" value="1"/>
</dbReference>
<comment type="similarity">
    <text evidence="1 2">Belongs to the elongation factor P family.</text>
</comment>
<dbReference type="RefSeq" id="WP_087462677.1">
    <property type="nucleotide sequence ID" value="NZ_CP021425.1"/>
</dbReference>
<dbReference type="SUPFAM" id="SSF50104">
    <property type="entry name" value="Translation proteins SH3-like domain"/>
    <property type="match status" value="1"/>
</dbReference>
<dbReference type="InterPro" id="IPR020599">
    <property type="entry name" value="Transl_elong_fac_P/YeiP"/>
</dbReference>
<dbReference type="NCBIfam" id="NF003392">
    <property type="entry name" value="PRK04542.1"/>
    <property type="match status" value="1"/>
</dbReference>
<evidence type="ECO:0000313" key="5">
    <source>
        <dbReference type="EMBL" id="ARU57825.1"/>
    </source>
</evidence>
<dbReference type="FunFam" id="2.40.50.140:FF:000009">
    <property type="entry name" value="Elongation factor P"/>
    <property type="match status" value="1"/>
</dbReference>
<evidence type="ECO:0000259" key="3">
    <source>
        <dbReference type="SMART" id="SM00841"/>
    </source>
</evidence>
<dbReference type="Proteomes" id="UP000196027">
    <property type="component" value="Chromosome"/>
</dbReference>
<dbReference type="InterPro" id="IPR014722">
    <property type="entry name" value="Rib_uL2_dom2"/>
</dbReference>
<dbReference type="AlphaFoldDB" id="A0A1Y0IEC8"/>
<dbReference type="EMBL" id="CP021425">
    <property type="protein sequence ID" value="ARU57825.1"/>
    <property type="molecule type" value="Genomic_DNA"/>
</dbReference>
<dbReference type="FunFam" id="2.40.50.140:FF:000004">
    <property type="entry name" value="Elongation factor P"/>
    <property type="match status" value="1"/>
</dbReference>
<dbReference type="CDD" id="cd04470">
    <property type="entry name" value="S1_EF-P_repeat_1"/>
    <property type="match status" value="1"/>
</dbReference>
<dbReference type="PROSITE" id="PS01275">
    <property type="entry name" value="EFP"/>
    <property type="match status" value="1"/>
</dbReference>
<name>A0A1Y0IEC8_9GAMM</name>
<dbReference type="NCBIfam" id="NF001810">
    <property type="entry name" value="PRK00529.1"/>
    <property type="match status" value="1"/>
</dbReference>
<keyword evidence="5" id="KW-0251">Elongation factor</keyword>
<dbReference type="InterPro" id="IPR008991">
    <property type="entry name" value="Translation_prot_SH3-like_sf"/>
</dbReference>
<evidence type="ECO:0000256" key="2">
    <source>
        <dbReference type="HAMAP-Rule" id="MF_00646"/>
    </source>
</evidence>
<dbReference type="InterPro" id="IPR012340">
    <property type="entry name" value="NA-bd_OB-fold"/>
</dbReference>
<evidence type="ECO:0000259" key="4">
    <source>
        <dbReference type="SMART" id="SM01185"/>
    </source>
</evidence>
<dbReference type="InterPro" id="IPR011897">
    <property type="entry name" value="Transl_elong_p-like_YeiP"/>
</dbReference>
<feature type="domain" description="Elongation factor P C-terminal" evidence="3">
    <location>
        <begin position="132"/>
        <end position="187"/>
    </location>
</feature>
<reference evidence="5 6" key="1">
    <citation type="submission" date="2017-05" db="EMBL/GenBank/DDBJ databases">
        <title>Genomic insights into alkan degradation activity of Oleiphilus messinensis.</title>
        <authorList>
            <person name="Kozyavkin S.A."/>
            <person name="Slesarev A.I."/>
            <person name="Golyshin P.N."/>
            <person name="Korzhenkov A."/>
            <person name="Golyshina O.N."/>
            <person name="Toshchakov S.V."/>
        </authorList>
    </citation>
    <scope>NUCLEOTIDE SEQUENCE [LARGE SCALE GENOMIC DNA]</scope>
    <source>
        <strain evidence="5 6">ME102</strain>
    </source>
</reference>
<dbReference type="Gene3D" id="2.40.50.140">
    <property type="entry name" value="Nucleic acid-binding proteins"/>
    <property type="match status" value="2"/>
</dbReference>
<keyword evidence="5" id="KW-0648">Protein biosynthesis</keyword>
<dbReference type="PANTHER" id="PTHR30053">
    <property type="entry name" value="ELONGATION FACTOR P"/>
    <property type="match status" value="1"/>
</dbReference>
<dbReference type="GO" id="GO:0005829">
    <property type="term" value="C:cytosol"/>
    <property type="evidence" value="ECO:0007669"/>
    <property type="project" value="UniProtKB-ARBA"/>
</dbReference>
<dbReference type="Gene3D" id="2.30.30.30">
    <property type="match status" value="1"/>
</dbReference>
<dbReference type="SMART" id="SM00841">
    <property type="entry name" value="Elong-fact-P_C"/>
    <property type="match status" value="1"/>
</dbReference>
<accession>A0A1Y0IEC8</accession>
<gene>
    <name evidence="5" type="primary">yeiP</name>
    <name evidence="5" type="ORF">OLMES_3805</name>
</gene>
<dbReference type="InterPro" id="IPR001059">
    <property type="entry name" value="Transl_elong_P/YeiP_cen"/>
</dbReference>
<dbReference type="Pfam" id="PF01132">
    <property type="entry name" value="EFP"/>
    <property type="match status" value="1"/>
</dbReference>
<evidence type="ECO:0000256" key="1">
    <source>
        <dbReference type="ARBA" id="ARBA00009479"/>
    </source>
</evidence>
<keyword evidence="6" id="KW-1185">Reference proteome</keyword>
<dbReference type="Pfam" id="PF09285">
    <property type="entry name" value="Elong-fact-P_C"/>
    <property type="match status" value="1"/>
</dbReference>
<dbReference type="CDD" id="cd05794">
    <property type="entry name" value="S1_EF-P_repeat_2"/>
    <property type="match status" value="1"/>
</dbReference>
<dbReference type="SUPFAM" id="SSF50249">
    <property type="entry name" value="Nucleic acid-binding proteins"/>
    <property type="match status" value="2"/>
</dbReference>
<dbReference type="OrthoDB" id="5599402at2"/>